<dbReference type="Pfam" id="PF26003">
    <property type="entry name" value="Integrase_N_phage"/>
    <property type="match status" value="1"/>
</dbReference>
<dbReference type="InterPro" id="IPR013762">
    <property type="entry name" value="Integrase-like_cat_sf"/>
</dbReference>
<evidence type="ECO:0000256" key="2">
    <source>
        <dbReference type="ARBA" id="ARBA00022908"/>
    </source>
</evidence>
<keyword evidence="2" id="KW-0229">DNA integration</keyword>
<dbReference type="InterPro" id="IPR004107">
    <property type="entry name" value="Integrase_SAM-like_N"/>
</dbReference>
<feature type="domain" description="Core-binding (CB)" evidence="8">
    <location>
        <begin position="69"/>
        <end position="150"/>
    </location>
</feature>
<name>A0ABQ4E3D6_9ACTN</name>
<evidence type="ECO:0000313" key="10">
    <source>
        <dbReference type="Proteomes" id="UP000646749"/>
    </source>
</evidence>
<dbReference type="CDD" id="cd01189">
    <property type="entry name" value="INT_ICEBs1_C_like"/>
    <property type="match status" value="1"/>
</dbReference>
<evidence type="ECO:0000256" key="6">
    <source>
        <dbReference type="SAM" id="MobiDB-lite"/>
    </source>
</evidence>
<dbReference type="InterPro" id="IPR058717">
    <property type="entry name" value="Phage_L5_Integrase_N"/>
</dbReference>
<evidence type="ECO:0000256" key="4">
    <source>
        <dbReference type="ARBA" id="ARBA00023172"/>
    </source>
</evidence>
<dbReference type="PANTHER" id="PTHR30349:SF64">
    <property type="entry name" value="PROPHAGE INTEGRASE INTD-RELATED"/>
    <property type="match status" value="1"/>
</dbReference>
<organism evidence="9 10">
    <name type="scientific">Plantactinospora endophytica</name>
    <dbReference type="NCBI Taxonomy" id="673535"/>
    <lineage>
        <taxon>Bacteria</taxon>
        <taxon>Bacillati</taxon>
        <taxon>Actinomycetota</taxon>
        <taxon>Actinomycetes</taxon>
        <taxon>Micromonosporales</taxon>
        <taxon>Micromonosporaceae</taxon>
        <taxon>Plantactinospora</taxon>
    </lineage>
</organism>
<feature type="compositionally biased region" description="Basic residues" evidence="6">
    <location>
        <begin position="1"/>
        <end position="12"/>
    </location>
</feature>
<keyword evidence="4" id="KW-0233">DNA recombination</keyword>
<comment type="similarity">
    <text evidence="1">Belongs to the 'phage' integrase family.</text>
</comment>
<dbReference type="RefSeq" id="WP_203867686.1">
    <property type="nucleotide sequence ID" value="NZ_BONW01000019.1"/>
</dbReference>
<dbReference type="Proteomes" id="UP000646749">
    <property type="component" value="Unassembled WGS sequence"/>
</dbReference>
<dbReference type="Gene3D" id="1.10.443.10">
    <property type="entry name" value="Intergrase catalytic core"/>
    <property type="match status" value="1"/>
</dbReference>
<feature type="region of interest" description="Disordered" evidence="6">
    <location>
        <begin position="1"/>
        <end position="35"/>
    </location>
</feature>
<feature type="domain" description="Tyr recombinase" evidence="7">
    <location>
        <begin position="172"/>
        <end position="362"/>
    </location>
</feature>
<reference evidence="9 10" key="1">
    <citation type="submission" date="2021-01" db="EMBL/GenBank/DDBJ databases">
        <title>Whole genome shotgun sequence of Plantactinospora endophytica NBRC 110450.</title>
        <authorList>
            <person name="Komaki H."/>
            <person name="Tamura T."/>
        </authorList>
    </citation>
    <scope>NUCLEOTIDE SEQUENCE [LARGE SCALE GENOMIC DNA]</scope>
    <source>
        <strain evidence="9 10">NBRC 110450</strain>
    </source>
</reference>
<evidence type="ECO:0000259" key="8">
    <source>
        <dbReference type="PROSITE" id="PS51900"/>
    </source>
</evidence>
<dbReference type="PROSITE" id="PS51900">
    <property type="entry name" value="CB"/>
    <property type="match status" value="1"/>
</dbReference>
<dbReference type="Gene3D" id="1.10.150.130">
    <property type="match status" value="1"/>
</dbReference>
<accession>A0ABQ4E3D6</accession>
<proteinExistence type="inferred from homology"/>
<dbReference type="Pfam" id="PF14659">
    <property type="entry name" value="Phage_int_SAM_3"/>
    <property type="match status" value="1"/>
</dbReference>
<keyword evidence="3 5" id="KW-0238">DNA-binding</keyword>
<dbReference type="SUPFAM" id="SSF56349">
    <property type="entry name" value="DNA breaking-rejoining enzymes"/>
    <property type="match status" value="1"/>
</dbReference>
<feature type="compositionally biased region" description="Low complexity" evidence="6">
    <location>
        <begin position="405"/>
        <end position="422"/>
    </location>
</feature>
<keyword evidence="10" id="KW-1185">Reference proteome</keyword>
<dbReference type="InterPro" id="IPR044068">
    <property type="entry name" value="CB"/>
</dbReference>
<dbReference type="InterPro" id="IPR010998">
    <property type="entry name" value="Integrase_recombinase_N"/>
</dbReference>
<evidence type="ECO:0000256" key="5">
    <source>
        <dbReference type="PROSITE-ProRule" id="PRU01248"/>
    </source>
</evidence>
<evidence type="ECO:0000313" key="9">
    <source>
        <dbReference type="EMBL" id="GIG89201.1"/>
    </source>
</evidence>
<feature type="compositionally biased region" description="Basic and acidic residues" evidence="6">
    <location>
        <begin position="382"/>
        <end position="393"/>
    </location>
</feature>
<dbReference type="InterPro" id="IPR050090">
    <property type="entry name" value="Tyrosine_recombinase_XerCD"/>
</dbReference>
<dbReference type="InterPro" id="IPR002104">
    <property type="entry name" value="Integrase_catalytic"/>
</dbReference>
<protein>
    <submittedName>
        <fullName evidence="9">Prophage phiRv2 integrase</fullName>
    </submittedName>
</protein>
<sequence>MPNRDGHRRFGNVRKLPSGRYQARYPGPDGRLRPAPETFARKSEAERYLVLVESQIARREWTDPERSKIKLGEYAARWIEQRANLRPRTIHLYGWLLGKHIAPYLGGVELGRLDTPLIREWRAELLGNGVSESMAAKAYRLLRAVLMTAVREDEILPKNPCRITGADQEKAAERPVLTLAQVFALADAVPVRYRALVLLTTFGCLRWGEVVAVQRQDIDTKAGTVRVRQAFTEQRGVGLVLGPPKSRAGRRTVSLPPAVISAIVDHLATEVDDNPEAFVFTTENGRPIWRGNFNKLANWKAAVAKVGQPNLHFHDLRHTGNTLAAQTGASTRDLMARMGHDSPQAALIYQHATAEADRAIAAALDAAVRGEEKAERKKAKRDARQADKRSDGKKAKKKARKTDGTRPGAPDDGAAGALVRRG</sequence>
<gene>
    <name evidence="9" type="ORF">Pen02_41370</name>
</gene>
<evidence type="ECO:0000259" key="7">
    <source>
        <dbReference type="PROSITE" id="PS51898"/>
    </source>
</evidence>
<dbReference type="PROSITE" id="PS51898">
    <property type="entry name" value="TYR_RECOMBINASE"/>
    <property type="match status" value="1"/>
</dbReference>
<evidence type="ECO:0000256" key="3">
    <source>
        <dbReference type="ARBA" id="ARBA00023125"/>
    </source>
</evidence>
<dbReference type="Pfam" id="PF00589">
    <property type="entry name" value="Phage_integrase"/>
    <property type="match status" value="1"/>
</dbReference>
<evidence type="ECO:0000256" key="1">
    <source>
        <dbReference type="ARBA" id="ARBA00008857"/>
    </source>
</evidence>
<dbReference type="InterPro" id="IPR011010">
    <property type="entry name" value="DNA_brk_join_enz"/>
</dbReference>
<comment type="caution">
    <text evidence="9">The sequence shown here is derived from an EMBL/GenBank/DDBJ whole genome shotgun (WGS) entry which is preliminary data.</text>
</comment>
<dbReference type="PANTHER" id="PTHR30349">
    <property type="entry name" value="PHAGE INTEGRASE-RELATED"/>
    <property type="match status" value="1"/>
</dbReference>
<dbReference type="EMBL" id="BONW01000019">
    <property type="protein sequence ID" value="GIG89201.1"/>
    <property type="molecule type" value="Genomic_DNA"/>
</dbReference>
<feature type="region of interest" description="Disordered" evidence="6">
    <location>
        <begin position="370"/>
        <end position="422"/>
    </location>
</feature>